<comment type="caution">
    <text evidence="3">The sequence shown here is derived from an EMBL/GenBank/DDBJ whole genome shotgun (WGS) entry which is preliminary data.</text>
</comment>
<dbReference type="OrthoDB" id="423768at2759"/>
<organism evidence="3 5">
    <name type="scientific">Polarella glacialis</name>
    <name type="common">Dinoflagellate</name>
    <dbReference type="NCBI Taxonomy" id="89957"/>
    <lineage>
        <taxon>Eukaryota</taxon>
        <taxon>Sar</taxon>
        <taxon>Alveolata</taxon>
        <taxon>Dinophyceae</taxon>
        <taxon>Suessiales</taxon>
        <taxon>Suessiaceae</taxon>
        <taxon>Polarella</taxon>
    </lineage>
</organism>
<dbReference type="EMBL" id="CAJNNW010034872">
    <property type="protein sequence ID" value="CAE8724311.1"/>
    <property type="molecule type" value="Genomic_DNA"/>
</dbReference>
<dbReference type="Proteomes" id="UP000626109">
    <property type="component" value="Unassembled WGS sequence"/>
</dbReference>
<dbReference type="Proteomes" id="UP000654075">
    <property type="component" value="Unassembled WGS sequence"/>
</dbReference>
<evidence type="ECO:0000313" key="5">
    <source>
        <dbReference type="Proteomes" id="UP000654075"/>
    </source>
</evidence>
<protein>
    <submittedName>
        <fullName evidence="3">Uncharacterized protein</fullName>
    </submittedName>
</protein>
<feature type="transmembrane region" description="Helical" evidence="2">
    <location>
        <begin position="79"/>
        <end position="98"/>
    </location>
</feature>
<accession>A0A813FES4</accession>
<sequence>MASPATRFISASAASATTERHLLRSNSDAASPNEESDSEETSSVYDQEALVFGETSGAELKEEETDVVETCHRVFKGPFLISLVIEFVFCLLLSRSRALASSKASALDNLMPFNRHQLFHSVWAVFAVCLLARLFVLVLWRTGRPSFQRHRTCSSLFMAFGALQWVFYFSTYFWMYDMSTTVRSKTRISVDIINADSIRTDATNGASWRECMAFSKDNATACQHVKAARCQTIFAPGKENCVGDVRVGPDRCCIEERKSLFHIPMSLFGFGYVDVSTVFVFEKWLGILVLSWTLVDSPMAEYLGTKDFTTDVWLDILDAAVFGDYVLSDQVRFPSYGIAPDGASRPTSNLLMVSVWWTWIIGFLTSILSPILYTICVPAPDKSVPDTPSTDSLIDVRKKDLHDSLAQLDLRKAQEHVEKLIELQRQKYAEADQGDPQSVRVACLHPEMSDSGDSSESDTKWLAVTLKRGGLGIRRGHPTVGFRRAMALRKEGINYEVTYQDAKEPHQEMVPLQRIQPDLKSQAKLGLCGPGCCKGWLGCMPVWCRGSRREHYKQRATVIDAVRSLLLLEFPFLCWRLWLEWEDLSATSFVTLLIAKNAFWCIMDLLTILACGDDTPRMCFFEPLRTVKALVAGSKLSSIWVGPAGVFMLAGQLASKAVADTLQDTRNKLSAYRAWLQVEKFRARGEGNRADGRQFDDRLREVDELIRLQDGRIAMAHM</sequence>
<evidence type="ECO:0000313" key="4">
    <source>
        <dbReference type="EMBL" id="CAE8724311.1"/>
    </source>
</evidence>
<name>A0A813FES4_POLGL</name>
<reference evidence="3" key="1">
    <citation type="submission" date="2021-02" db="EMBL/GenBank/DDBJ databases">
        <authorList>
            <person name="Dougan E. K."/>
            <person name="Rhodes N."/>
            <person name="Thang M."/>
            <person name="Chan C."/>
        </authorList>
    </citation>
    <scope>NUCLEOTIDE SEQUENCE</scope>
</reference>
<feature type="region of interest" description="Disordered" evidence="1">
    <location>
        <begin position="1"/>
        <end position="44"/>
    </location>
</feature>
<feature type="transmembrane region" description="Helical" evidence="2">
    <location>
        <begin position="118"/>
        <end position="140"/>
    </location>
</feature>
<dbReference type="EMBL" id="CAJNNV010025149">
    <property type="protein sequence ID" value="CAE8612700.1"/>
    <property type="molecule type" value="Genomic_DNA"/>
</dbReference>
<gene>
    <name evidence="3" type="ORF">PGLA1383_LOCUS30485</name>
    <name evidence="4" type="ORF">PGLA2088_LOCUS43652</name>
</gene>
<keyword evidence="2" id="KW-0812">Transmembrane</keyword>
<evidence type="ECO:0000256" key="2">
    <source>
        <dbReference type="SAM" id="Phobius"/>
    </source>
</evidence>
<feature type="transmembrane region" description="Helical" evidence="2">
    <location>
        <begin position="152"/>
        <end position="175"/>
    </location>
</feature>
<dbReference type="AlphaFoldDB" id="A0A813FES4"/>
<proteinExistence type="predicted"/>
<keyword evidence="2" id="KW-0472">Membrane</keyword>
<feature type="transmembrane region" description="Helical" evidence="2">
    <location>
        <begin position="356"/>
        <end position="376"/>
    </location>
</feature>
<evidence type="ECO:0000256" key="1">
    <source>
        <dbReference type="SAM" id="MobiDB-lite"/>
    </source>
</evidence>
<keyword evidence="2" id="KW-1133">Transmembrane helix</keyword>
<dbReference type="OMA" id="PCCITET"/>
<evidence type="ECO:0000313" key="3">
    <source>
        <dbReference type="EMBL" id="CAE8612700.1"/>
    </source>
</evidence>
<keyword evidence="5" id="KW-1185">Reference proteome</keyword>